<keyword evidence="4" id="KW-0540">Nuclease</keyword>
<sequence length="644" mass="71952">MVCQGDRAMIPKFNLQAWLETATDTECRAKAKEFAVRCSNIEAPLELLEMVVARGWIVLPEHGVKHLEYKKMKPSQRRYVLELVARIKSDKWWSKRLRTLAIRAAEARAYSYGIGMGKDQAYVSPWNLERMVIRAQQGAVAMAEAVAISPDGEVIDMADVLAGSMANGKNKRTELIVRTKGMAERAQELGYRAYAITLTAPGCYHRCTSVGEKPHLKLILNKKWNGYSQQQTASYLTKCWAQCRTQFSKAEIDFMGLRTLEPHKDGTPHWHLIFFVKPQNASEALKIIRDKFLQAEPNEKNAQTVRVKIDPIKPRKGQDMVYAAVAYAIAYIAKNIDGYKVDGDTEAGMDAISGAQRATVWARILGRRQFQMFGTAPVTPYRESRRVRKDAETLLEKLIALDKEPAIVEAAKGLIDGNLQPCITEAMKAMRSGRADVLAPLTALRDLHLDGQIVCPTRILGSAWDAADKGDFRAYMVAMENDPLELVKREQINGYGEVVAVICGVKSKRGQVLTHKEGWTVQWGAKSKARLGKTCPAQKGPFKGVSHIEYSQHEVAEMKRAQKQKQEAVFLGVAFAAEAKRKRRERAKPSTLGHVALTVSCTLNQSLNDKGIKREEAPPNLSERARLNAQKYGAQAYLDAKNKN</sequence>
<dbReference type="EMBL" id="CP025781">
    <property type="protein sequence ID" value="QBC43583.1"/>
    <property type="molecule type" value="Genomic_DNA"/>
</dbReference>
<comment type="function">
    <text evidence="1">Possible endonuclease which induces a single-strand cut and initiates DNA replication.</text>
</comment>
<keyword evidence="6" id="KW-0378">Hydrolase</keyword>
<dbReference type="InterPro" id="IPR008766">
    <property type="entry name" value="Replication_gene_A-like"/>
</dbReference>
<keyword evidence="5" id="KW-0255">Endonuclease</keyword>
<gene>
    <name evidence="8" type="ORF">C1H71_08540</name>
</gene>
<dbReference type="KEGG" id="ifl:C1H71_08540"/>
<evidence type="ECO:0000313" key="9">
    <source>
        <dbReference type="Proteomes" id="UP000515917"/>
    </source>
</evidence>
<dbReference type="AlphaFoldDB" id="A0A7G3G952"/>
<evidence type="ECO:0000256" key="3">
    <source>
        <dbReference type="ARBA" id="ARBA00022705"/>
    </source>
</evidence>
<accession>A0A7G3G952</accession>
<comment type="similarity">
    <text evidence="2">Belongs to the phage GPA family.</text>
</comment>
<evidence type="ECO:0000256" key="6">
    <source>
        <dbReference type="ARBA" id="ARBA00022801"/>
    </source>
</evidence>
<proteinExistence type="inferred from homology"/>
<feature type="domain" description="Replication gene A protein-like" evidence="7">
    <location>
        <begin position="68"/>
        <end position="339"/>
    </location>
</feature>
<keyword evidence="9" id="KW-1185">Reference proteome</keyword>
<dbReference type="GO" id="GO:0016787">
    <property type="term" value="F:hydrolase activity"/>
    <property type="evidence" value="ECO:0007669"/>
    <property type="project" value="UniProtKB-KW"/>
</dbReference>
<organism evidence="8 9">
    <name type="scientific">Iodobacter fluviatilis</name>
    <dbReference type="NCBI Taxonomy" id="537"/>
    <lineage>
        <taxon>Bacteria</taxon>
        <taxon>Pseudomonadati</taxon>
        <taxon>Pseudomonadota</taxon>
        <taxon>Betaproteobacteria</taxon>
        <taxon>Neisseriales</taxon>
        <taxon>Chitinibacteraceae</taxon>
        <taxon>Iodobacter</taxon>
    </lineage>
</organism>
<evidence type="ECO:0000256" key="4">
    <source>
        <dbReference type="ARBA" id="ARBA00022722"/>
    </source>
</evidence>
<dbReference type="GO" id="GO:0006260">
    <property type="term" value="P:DNA replication"/>
    <property type="evidence" value="ECO:0007669"/>
    <property type="project" value="UniProtKB-KW"/>
</dbReference>
<keyword evidence="3" id="KW-0235">DNA replication</keyword>
<reference evidence="8 9" key="1">
    <citation type="submission" date="2018-01" db="EMBL/GenBank/DDBJ databases">
        <title>Genome sequence of Iodobacter sp. strain PCH194 isolated from Indian Trans-Himalaya.</title>
        <authorList>
            <person name="Kumar V."/>
            <person name="Thakur V."/>
            <person name="Kumar S."/>
            <person name="Singh D."/>
        </authorList>
    </citation>
    <scope>NUCLEOTIDE SEQUENCE [LARGE SCALE GENOMIC DNA]</scope>
    <source>
        <strain evidence="8 9">PCH194</strain>
    </source>
</reference>
<dbReference type="Proteomes" id="UP000515917">
    <property type="component" value="Chromosome"/>
</dbReference>
<protein>
    <recommendedName>
        <fullName evidence="7">Replication gene A protein-like domain-containing protein</fullName>
    </recommendedName>
</protein>
<dbReference type="GO" id="GO:0004519">
    <property type="term" value="F:endonuclease activity"/>
    <property type="evidence" value="ECO:0007669"/>
    <property type="project" value="UniProtKB-KW"/>
</dbReference>
<evidence type="ECO:0000313" key="8">
    <source>
        <dbReference type="EMBL" id="QBC43583.1"/>
    </source>
</evidence>
<name>A0A7G3G952_9NEIS</name>
<evidence type="ECO:0000256" key="5">
    <source>
        <dbReference type="ARBA" id="ARBA00022759"/>
    </source>
</evidence>
<evidence type="ECO:0000256" key="2">
    <source>
        <dbReference type="ARBA" id="ARBA00009260"/>
    </source>
</evidence>
<evidence type="ECO:0000256" key="1">
    <source>
        <dbReference type="ARBA" id="ARBA00003293"/>
    </source>
</evidence>
<dbReference type="Pfam" id="PF05840">
    <property type="entry name" value="Phage_GPA"/>
    <property type="match status" value="1"/>
</dbReference>
<evidence type="ECO:0000259" key="7">
    <source>
        <dbReference type="Pfam" id="PF05840"/>
    </source>
</evidence>